<dbReference type="EMBL" id="CP146203">
    <property type="protein sequence ID" value="XBH20193.1"/>
    <property type="molecule type" value="Genomic_DNA"/>
</dbReference>
<keyword evidence="1" id="KW-1133">Transmembrane helix</keyword>
<feature type="transmembrane region" description="Helical" evidence="1">
    <location>
        <begin position="34"/>
        <end position="55"/>
    </location>
</feature>
<feature type="transmembrane region" description="Helical" evidence="1">
    <location>
        <begin position="98"/>
        <end position="121"/>
    </location>
</feature>
<dbReference type="AlphaFoldDB" id="A0AAU7DSH9"/>
<organism evidence="2">
    <name type="scientific">Jonesiaceae bacterium BS-20</name>
    <dbReference type="NCBI Taxonomy" id="3120821"/>
    <lineage>
        <taxon>Bacteria</taxon>
        <taxon>Bacillati</taxon>
        <taxon>Actinomycetota</taxon>
        <taxon>Actinomycetes</taxon>
        <taxon>Micrococcales</taxon>
        <taxon>Jonesiaceae</taxon>
    </lineage>
</organism>
<evidence type="ECO:0000256" key="1">
    <source>
        <dbReference type="SAM" id="Phobius"/>
    </source>
</evidence>
<accession>A0AAU7DSH9</accession>
<feature type="transmembrane region" description="Helical" evidence="1">
    <location>
        <begin position="67"/>
        <end position="86"/>
    </location>
</feature>
<evidence type="ECO:0008006" key="3">
    <source>
        <dbReference type="Google" id="ProtNLM"/>
    </source>
</evidence>
<keyword evidence="1" id="KW-0472">Membrane</keyword>
<proteinExistence type="predicted"/>
<keyword evidence="1" id="KW-0812">Transmembrane</keyword>
<sequence>MASSQRKKSLNERLEQQLQVQDAKPASVSSGRGFGRVIVLIYAILAISATARGTWQLLDHGAQAPLAYSLSLFAGVIYLVATVALAKGTGRWRTVAWSAVIFEFVGVLAVGISSLVAPGSFPDKTVWSNFGQGYGYIPLILPLIGMVWLARTRRTNDLPVTN</sequence>
<name>A0AAU7DSH9_9MICO</name>
<evidence type="ECO:0000313" key="2">
    <source>
        <dbReference type="EMBL" id="XBH20193.1"/>
    </source>
</evidence>
<feature type="transmembrane region" description="Helical" evidence="1">
    <location>
        <begin position="133"/>
        <end position="150"/>
    </location>
</feature>
<gene>
    <name evidence="2" type="ORF">V5R04_07965</name>
</gene>
<reference evidence="2" key="1">
    <citation type="submission" date="2024-02" db="EMBL/GenBank/DDBJ databases">
        <title>Tomenella chthoni gen. nov. sp. nov., a member of the family Jonesiaceae isolated from bat guano.</title>
        <authorList>
            <person name="Miller S.L."/>
            <person name="King J."/>
            <person name="Sankaranarayanan K."/>
            <person name="Lawson P.A."/>
        </authorList>
    </citation>
    <scope>NUCLEOTIDE SEQUENCE</scope>
    <source>
        <strain evidence="2">BS-20</strain>
    </source>
</reference>
<protein>
    <recommendedName>
        <fullName evidence="3">Integral membrane protein</fullName>
    </recommendedName>
</protein>